<dbReference type="GO" id="GO:0008993">
    <property type="term" value="F:rhamnulokinase activity"/>
    <property type="evidence" value="ECO:0007669"/>
    <property type="project" value="UniProtKB-EC"/>
</dbReference>
<dbReference type="PANTHER" id="PTHR10196">
    <property type="entry name" value="SUGAR KINASE"/>
    <property type="match status" value="1"/>
</dbReference>
<organism evidence="10 11">
    <name type="scientific">Spelaeicoccus albus</name>
    <dbReference type="NCBI Taxonomy" id="1280376"/>
    <lineage>
        <taxon>Bacteria</taxon>
        <taxon>Bacillati</taxon>
        <taxon>Actinomycetota</taxon>
        <taxon>Actinomycetes</taxon>
        <taxon>Micrococcales</taxon>
        <taxon>Brevibacteriaceae</taxon>
        <taxon>Spelaeicoccus</taxon>
    </lineage>
</organism>
<comment type="caution">
    <text evidence="10">The sequence shown here is derived from an EMBL/GenBank/DDBJ whole genome shotgun (WGS) entry which is preliminary data.</text>
</comment>
<evidence type="ECO:0000313" key="10">
    <source>
        <dbReference type="EMBL" id="NYI66780.1"/>
    </source>
</evidence>
<evidence type="ECO:0000256" key="4">
    <source>
        <dbReference type="ARBA" id="ARBA00022777"/>
    </source>
</evidence>
<feature type="domain" description="Carbohydrate kinase FGGY N-terminal" evidence="8">
    <location>
        <begin position="8"/>
        <end position="244"/>
    </location>
</feature>
<keyword evidence="5" id="KW-0067">ATP-binding</keyword>
<dbReference type="Gene3D" id="3.30.420.40">
    <property type="match status" value="2"/>
</dbReference>
<dbReference type="AlphaFoldDB" id="A0A7Z0AAX8"/>
<evidence type="ECO:0000259" key="8">
    <source>
        <dbReference type="Pfam" id="PF00370"/>
    </source>
</evidence>
<dbReference type="PANTHER" id="PTHR10196:SF93">
    <property type="entry name" value="L-RHAMNULOKINASE"/>
    <property type="match status" value="1"/>
</dbReference>
<keyword evidence="2 10" id="KW-0808">Transferase</keyword>
<evidence type="ECO:0000256" key="3">
    <source>
        <dbReference type="ARBA" id="ARBA00022741"/>
    </source>
</evidence>
<evidence type="ECO:0000256" key="7">
    <source>
        <dbReference type="ARBA" id="ARBA00023308"/>
    </source>
</evidence>
<dbReference type="InterPro" id="IPR018485">
    <property type="entry name" value="FGGY_C"/>
</dbReference>
<accession>A0A7Z0AAX8</accession>
<dbReference type="Proteomes" id="UP000539111">
    <property type="component" value="Unassembled WGS sequence"/>
</dbReference>
<dbReference type="GO" id="GO:0006071">
    <property type="term" value="P:glycerol metabolic process"/>
    <property type="evidence" value="ECO:0007669"/>
    <property type="project" value="TreeGrafter"/>
</dbReference>
<keyword evidence="6" id="KW-1015">Disulfide bond</keyword>
<feature type="domain" description="Carbohydrate kinase FGGY C-terminal" evidence="9">
    <location>
        <begin position="253"/>
        <end position="443"/>
    </location>
</feature>
<evidence type="ECO:0000313" key="11">
    <source>
        <dbReference type="Proteomes" id="UP000539111"/>
    </source>
</evidence>
<evidence type="ECO:0000256" key="5">
    <source>
        <dbReference type="ARBA" id="ARBA00022840"/>
    </source>
</evidence>
<evidence type="ECO:0000256" key="1">
    <source>
        <dbReference type="ARBA" id="ARBA00009156"/>
    </source>
</evidence>
<keyword evidence="4 10" id="KW-0418">Kinase</keyword>
<name>A0A7Z0AAX8_9MICO</name>
<dbReference type="InterPro" id="IPR043129">
    <property type="entry name" value="ATPase_NBD"/>
</dbReference>
<evidence type="ECO:0000259" key="9">
    <source>
        <dbReference type="Pfam" id="PF02782"/>
    </source>
</evidence>
<dbReference type="InterPro" id="IPR000577">
    <property type="entry name" value="Carb_kinase_FGGY"/>
</dbReference>
<dbReference type="GO" id="GO:0005829">
    <property type="term" value="C:cytosol"/>
    <property type="evidence" value="ECO:0007669"/>
    <property type="project" value="TreeGrafter"/>
</dbReference>
<proteinExistence type="inferred from homology"/>
<dbReference type="EC" id="2.7.1.5" evidence="10"/>
<keyword evidence="11" id="KW-1185">Reference proteome</keyword>
<comment type="similarity">
    <text evidence="1">Belongs to the FGGY kinase family.</text>
</comment>
<dbReference type="GO" id="GO:0005524">
    <property type="term" value="F:ATP binding"/>
    <property type="evidence" value="ECO:0007669"/>
    <property type="project" value="UniProtKB-KW"/>
</dbReference>
<dbReference type="CDD" id="cd07771">
    <property type="entry name" value="ASKHA_NBD_FGGY_RhaB-like"/>
    <property type="match status" value="1"/>
</dbReference>
<evidence type="ECO:0000256" key="6">
    <source>
        <dbReference type="ARBA" id="ARBA00023157"/>
    </source>
</evidence>
<reference evidence="10 11" key="1">
    <citation type="submission" date="2020-07" db="EMBL/GenBank/DDBJ databases">
        <title>Sequencing the genomes of 1000 actinobacteria strains.</title>
        <authorList>
            <person name="Klenk H.-P."/>
        </authorList>
    </citation>
    <scope>NUCLEOTIDE SEQUENCE [LARGE SCALE GENOMIC DNA]</scope>
    <source>
        <strain evidence="10 11">DSM 26341</strain>
    </source>
</reference>
<dbReference type="GO" id="GO:0019301">
    <property type="term" value="P:rhamnose catabolic process"/>
    <property type="evidence" value="ECO:0007669"/>
    <property type="project" value="InterPro"/>
</dbReference>
<dbReference type="EMBL" id="JACBZP010000001">
    <property type="protein sequence ID" value="NYI66780.1"/>
    <property type="molecule type" value="Genomic_DNA"/>
</dbReference>
<dbReference type="SUPFAM" id="SSF53067">
    <property type="entry name" value="Actin-like ATPase domain"/>
    <property type="match status" value="2"/>
</dbReference>
<protein>
    <submittedName>
        <fullName evidence="10">Rhamnulokinase</fullName>
        <ecNumber evidence="10">2.7.1.5</ecNumber>
    </submittedName>
</protein>
<keyword evidence="3" id="KW-0547">Nucleotide-binding</keyword>
<evidence type="ECO:0000256" key="2">
    <source>
        <dbReference type="ARBA" id="ARBA00022679"/>
    </source>
</evidence>
<dbReference type="InterPro" id="IPR018484">
    <property type="entry name" value="FGGY_N"/>
</dbReference>
<sequence>MTVGDVFAAIDIGASGGRVIAGQVSSDSVTLDVVHRFDNGPIEMHGTLRWDAERIADEMLRGLHAVAGRYGPVAGIGIDTWAIDYGVVDPTGKLTGPPFSYRDDRSVRGVDAVRAAVPEAEFYARTGLQHLPFTTIYQLAVETGLGDEDQAMLMPDLLAYRLTGRRATEATNASTTGLFDATRGDWSPELFAAVGRTPSIFPTLIQPGETIGTLTPAVAAATGLPESTPVIAVGTHDTASAVVGLPGPGRNFAYISSGTWSLVGVELDRPVLTEASRAANFTNERGVDGRIRYLRNLGGLWLLQESLRQWELEGLDITLAVALADAASVLAGGPTINPDSEEFVAPGNMPNRIRAACAAAGQERPETPGQITRCILESLAAAYAATVRRAAELSGMPVEEVRVVGGGSQNRLLCQLTADAVRLPVLAGPVEATALGNVLVQARSQGVVSGGLEDLRSIVAASTTPIRYEPLSQVPTAH</sequence>
<dbReference type="Pfam" id="PF02782">
    <property type="entry name" value="FGGY_C"/>
    <property type="match status" value="1"/>
</dbReference>
<dbReference type="Pfam" id="PF00370">
    <property type="entry name" value="FGGY_N"/>
    <property type="match status" value="1"/>
</dbReference>
<gene>
    <name evidence="10" type="ORF">BJY26_001086</name>
</gene>
<dbReference type="PIRSF" id="PIRSF000538">
    <property type="entry name" value="GlpK"/>
    <property type="match status" value="1"/>
</dbReference>
<dbReference type="GO" id="GO:0004370">
    <property type="term" value="F:glycerol kinase activity"/>
    <property type="evidence" value="ECO:0007669"/>
    <property type="project" value="TreeGrafter"/>
</dbReference>
<dbReference type="RefSeq" id="WP_179426353.1">
    <property type="nucleotide sequence ID" value="NZ_JACBZP010000001.1"/>
</dbReference>
<dbReference type="InterPro" id="IPR013449">
    <property type="entry name" value="Rhamnulokinase"/>
</dbReference>
<keyword evidence="7" id="KW-0684">Rhamnose metabolism</keyword>